<evidence type="ECO:0000313" key="2">
    <source>
        <dbReference type="Proteomes" id="UP000805193"/>
    </source>
</evidence>
<dbReference type="Proteomes" id="UP000805193">
    <property type="component" value="Unassembled WGS sequence"/>
</dbReference>
<sequence length="89" mass="9186">MQRAQSSEPAAKLLRGALPLMTPSSSQDALNTLPWYAAAQPVSSNVIAASSVARRCKKAGAGDELTAEDNDKAILGDGRPSGCAAIFKN</sequence>
<gene>
    <name evidence="1" type="ORF">HPB47_025168</name>
</gene>
<dbReference type="EMBL" id="JABSTQ010009589">
    <property type="protein sequence ID" value="KAG0427806.1"/>
    <property type="molecule type" value="Genomic_DNA"/>
</dbReference>
<proteinExistence type="predicted"/>
<comment type="caution">
    <text evidence="1">The sequence shown here is derived from an EMBL/GenBank/DDBJ whole genome shotgun (WGS) entry which is preliminary data.</text>
</comment>
<name>A0AC60Q4K4_IXOPE</name>
<organism evidence="1 2">
    <name type="scientific">Ixodes persulcatus</name>
    <name type="common">Taiga tick</name>
    <dbReference type="NCBI Taxonomy" id="34615"/>
    <lineage>
        <taxon>Eukaryota</taxon>
        <taxon>Metazoa</taxon>
        <taxon>Ecdysozoa</taxon>
        <taxon>Arthropoda</taxon>
        <taxon>Chelicerata</taxon>
        <taxon>Arachnida</taxon>
        <taxon>Acari</taxon>
        <taxon>Parasitiformes</taxon>
        <taxon>Ixodida</taxon>
        <taxon>Ixodoidea</taxon>
        <taxon>Ixodidae</taxon>
        <taxon>Ixodinae</taxon>
        <taxon>Ixodes</taxon>
    </lineage>
</organism>
<evidence type="ECO:0000313" key="1">
    <source>
        <dbReference type="EMBL" id="KAG0427806.1"/>
    </source>
</evidence>
<reference evidence="1 2" key="1">
    <citation type="journal article" date="2020" name="Cell">
        <title>Large-Scale Comparative Analyses of Tick Genomes Elucidate Their Genetic Diversity and Vector Capacities.</title>
        <authorList>
            <consortium name="Tick Genome and Microbiome Consortium (TIGMIC)"/>
            <person name="Jia N."/>
            <person name="Wang J."/>
            <person name="Shi W."/>
            <person name="Du L."/>
            <person name="Sun Y."/>
            <person name="Zhan W."/>
            <person name="Jiang J.F."/>
            <person name="Wang Q."/>
            <person name="Zhang B."/>
            <person name="Ji P."/>
            <person name="Bell-Sakyi L."/>
            <person name="Cui X.M."/>
            <person name="Yuan T.T."/>
            <person name="Jiang B.G."/>
            <person name="Yang W.F."/>
            <person name="Lam T.T."/>
            <person name="Chang Q.C."/>
            <person name="Ding S.J."/>
            <person name="Wang X.J."/>
            <person name="Zhu J.G."/>
            <person name="Ruan X.D."/>
            <person name="Zhao L."/>
            <person name="Wei J.T."/>
            <person name="Ye R.Z."/>
            <person name="Que T.C."/>
            <person name="Du C.H."/>
            <person name="Zhou Y.H."/>
            <person name="Cheng J.X."/>
            <person name="Dai P.F."/>
            <person name="Guo W.B."/>
            <person name="Han X.H."/>
            <person name="Huang E.J."/>
            <person name="Li L.F."/>
            <person name="Wei W."/>
            <person name="Gao Y.C."/>
            <person name="Liu J.Z."/>
            <person name="Shao H.Z."/>
            <person name="Wang X."/>
            <person name="Wang C.C."/>
            <person name="Yang T.C."/>
            <person name="Huo Q.B."/>
            <person name="Li W."/>
            <person name="Chen H.Y."/>
            <person name="Chen S.E."/>
            <person name="Zhou L.G."/>
            <person name="Ni X.B."/>
            <person name="Tian J.H."/>
            <person name="Sheng Y."/>
            <person name="Liu T."/>
            <person name="Pan Y.S."/>
            <person name="Xia L.Y."/>
            <person name="Li J."/>
            <person name="Zhao F."/>
            <person name="Cao W.C."/>
        </authorList>
    </citation>
    <scope>NUCLEOTIDE SEQUENCE [LARGE SCALE GENOMIC DNA]</scope>
    <source>
        <strain evidence="1">Iper-2018</strain>
    </source>
</reference>
<accession>A0AC60Q4K4</accession>
<keyword evidence="2" id="KW-1185">Reference proteome</keyword>
<protein>
    <submittedName>
        <fullName evidence="1">Uncharacterized protein</fullName>
    </submittedName>
</protein>